<proteinExistence type="predicted"/>
<dbReference type="CDD" id="cd09872">
    <property type="entry name" value="PIN_Sll0205-like"/>
    <property type="match status" value="1"/>
</dbReference>
<geneLocation type="plasmid" evidence="2 3">
    <name>IN45P</name>
</geneLocation>
<evidence type="ECO:0000313" key="3">
    <source>
        <dbReference type="Proteomes" id="UP001321450"/>
    </source>
</evidence>
<protein>
    <recommendedName>
        <fullName evidence="1">PIN domain-containing protein</fullName>
    </recommendedName>
</protein>
<sequence>MRLLLDTHALIWWLTDDPALPQAARDVITSPDNDVYVSHVSAWEIAVKRQLGKIEFPLEAFEDILATNQFEPLPIRLEHILALGNLPMHHRDPFDRLLVAQAGKDRLTLVSGDRQMAAYRVRLLWNEM</sequence>
<organism evidence="2 3">
    <name type="scientific">Methylomarinovum tepidoasis</name>
    <dbReference type="NCBI Taxonomy" id="2840183"/>
    <lineage>
        <taxon>Bacteria</taxon>
        <taxon>Pseudomonadati</taxon>
        <taxon>Pseudomonadota</taxon>
        <taxon>Gammaproteobacteria</taxon>
        <taxon>Methylococcales</taxon>
        <taxon>Methylothermaceae</taxon>
        <taxon>Methylomarinovum</taxon>
    </lineage>
</organism>
<dbReference type="SUPFAM" id="SSF88723">
    <property type="entry name" value="PIN domain-like"/>
    <property type="match status" value="1"/>
</dbReference>
<dbReference type="Proteomes" id="UP001321450">
    <property type="component" value="Plasmid IN45P"/>
</dbReference>
<dbReference type="KEGG" id="meiy:MIN45_PP26"/>
<evidence type="ECO:0000313" key="2">
    <source>
        <dbReference type="EMBL" id="BCX90012.1"/>
    </source>
</evidence>
<keyword evidence="2" id="KW-0614">Plasmid</keyword>
<dbReference type="InterPro" id="IPR002716">
    <property type="entry name" value="PIN_dom"/>
</dbReference>
<dbReference type="Pfam" id="PF01850">
    <property type="entry name" value="PIN"/>
    <property type="match status" value="1"/>
</dbReference>
<evidence type="ECO:0000259" key="1">
    <source>
        <dbReference type="Pfam" id="PF01850"/>
    </source>
</evidence>
<gene>
    <name evidence="2" type="ORF">MIN45_PP26</name>
</gene>
<dbReference type="AlphaFoldDB" id="A0AAU9C8J7"/>
<dbReference type="RefSeq" id="WP_286294211.1">
    <property type="nucleotide sequence ID" value="NZ_AP024719.1"/>
</dbReference>
<dbReference type="InterPro" id="IPR052919">
    <property type="entry name" value="TA_system_RNase"/>
</dbReference>
<accession>A0AAU9C8J7</accession>
<keyword evidence="3" id="KW-1185">Reference proteome</keyword>
<name>A0AAU9C8J7_9GAMM</name>
<dbReference type="Gene3D" id="3.40.50.1010">
    <property type="entry name" value="5'-nuclease"/>
    <property type="match status" value="1"/>
</dbReference>
<dbReference type="PANTHER" id="PTHR36173">
    <property type="entry name" value="RIBONUCLEASE VAPC16-RELATED"/>
    <property type="match status" value="1"/>
</dbReference>
<dbReference type="PANTHER" id="PTHR36173:SF2">
    <property type="entry name" value="RIBONUCLEASE VAPC16"/>
    <property type="match status" value="1"/>
</dbReference>
<reference evidence="3" key="1">
    <citation type="journal article" date="2024" name="Int. J. Syst. Evol. Microbiol.">
        <title>Methylomarinovum tepidoasis sp. nov., a moderately thermophilic methanotroph of the family Methylothermaceae isolated from a deep-sea hydrothermal field.</title>
        <authorList>
            <person name="Hirayama H."/>
            <person name="Takaki Y."/>
            <person name="Abe M."/>
            <person name="Miyazaki M."/>
            <person name="Uematsu K."/>
            <person name="Matsui Y."/>
            <person name="Takai K."/>
        </authorList>
    </citation>
    <scope>NUCLEOTIDE SEQUENCE [LARGE SCALE GENOMIC DNA]</scope>
    <source>
        <strain evidence="3">IN45</strain>
        <plasmid evidence="3">IN45P</plasmid>
    </source>
</reference>
<dbReference type="InterPro" id="IPR029060">
    <property type="entry name" value="PIN-like_dom_sf"/>
</dbReference>
<feature type="domain" description="PIN" evidence="1">
    <location>
        <begin position="4"/>
        <end position="119"/>
    </location>
</feature>
<dbReference type="EMBL" id="AP024719">
    <property type="protein sequence ID" value="BCX90012.1"/>
    <property type="molecule type" value="Genomic_DNA"/>
</dbReference>
<dbReference type="InterPro" id="IPR041705">
    <property type="entry name" value="PIN_Sll0205"/>
</dbReference>